<dbReference type="CDD" id="cd00130">
    <property type="entry name" value="PAS"/>
    <property type="match status" value="2"/>
</dbReference>
<evidence type="ECO:0000313" key="10">
    <source>
        <dbReference type="EMBL" id="PAV05187.1"/>
    </source>
</evidence>
<feature type="domain" description="PAS" evidence="8">
    <location>
        <begin position="287"/>
        <end position="360"/>
    </location>
</feature>
<dbReference type="InterPro" id="IPR013767">
    <property type="entry name" value="PAS_fold"/>
</dbReference>
<dbReference type="InterPro" id="IPR001610">
    <property type="entry name" value="PAC"/>
</dbReference>
<keyword evidence="2" id="KW-0808">Transferase</keyword>
<feature type="domain" description="PAC" evidence="9">
    <location>
        <begin position="363"/>
        <end position="415"/>
    </location>
</feature>
<evidence type="ECO:0000259" key="9">
    <source>
        <dbReference type="PROSITE" id="PS50113"/>
    </source>
</evidence>
<dbReference type="Gene3D" id="3.30.565.10">
    <property type="entry name" value="Histidine kinase-like ATPase, C-terminal domain"/>
    <property type="match status" value="1"/>
</dbReference>
<proteinExistence type="predicted"/>
<keyword evidence="3" id="KW-0547">Nucleotide-binding</keyword>
<evidence type="ECO:0000256" key="3">
    <source>
        <dbReference type="ARBA" id="ARBA00022741"/>
    </source>
</evidence>
<evidence type="ECO:0000256" key="5">
    <source>
        <dbReference type="ARBA" id="ARBA00022840"/>
    </source>
</evidence>
<dbReference type="InterPro" id="IPR005467">
    <property type="entry name" value="His_kinase_dom"/>
</dbReference>
<reference evidence="10 11" key="1">
    <citation type="journal article" date="2017" name="BMC Genomics">
        <title>Genomic analysis of methanogenic archaea reveals a shift towards energy conservation.</title>
        <authorList>
            <person name="Gilmore S.P."/>
            <person name="Henske J.K."/>
            <person name="Sexton J.A."/>
            <person name="Solomon K.V."/>
            <person name="Seppala S."/>
            <person name="Yoo J.I."/>
            <person name="Huyett L.M."/>
            <person name="Pressman A."/>
            <person name="Cogan J.Z."/>
            <person name="Kivenson V."/>
            <person name="Peng X."/>
            <person name="Tan Y."/>
            <person name="Valentine D.L."/>
            <person name="O'Malley M.A."/>
        </authorList>
    </citation>
    <scope>NUCLEOTIDE SEQUENCE [LARGE SCALE GENOMIC DNA]</scope>
    <source>
        <strain evidence="10 11">M.o.H.</strain>
    </source>
</reference>
<dbReference type="InterPro" id="IPR035965">
    <property type="entry name" value="PAS-like_dom_sf"/>
</dbReference>
<dbReference type="Pfam" id="PF07568">
    <property type="entry name" value="HisKA_2"/>
    <property type="match status" value="1"/>
</dbReference>
<accession>A0A2A2H712</accession>
<evidence type="ECO:0000256" key="1">
    <source>
        <dbReference type="ARBA" id="ARBA00022553"/>
    </source>
</evidence>
<dbReference type="Gene3D" id="3.30.450.20">
    <property type="entry name" value="PAS domain"/>
    <property type="match status" value="3"/>
</dbReference>
<name>A0A2A2H712_METBR</name>
<keyword evidence="6" id="KW-0902">Two-component regulatory system</keyword>
<dbReference type="InterPro" id="IPR003594">
    <property type="entry name" value="HATPase_dom"/>
</dbReference>
<dbReference type="OrthoDB" id="8127at2157"/>
<feature type="domain" description="PAS" evidence="8">
    <location>
        <begin position="32"/>
        <end position="86"/>
    </location>
</feature>
<evidence type="ECO:0000256" key="2">
    <source>
        <dbReference type="ARBA" id="ARBA00022679"/>
    </source>
</evidence>
<evidence type="ECO:0000256" key="6">
    <source>
        <dbReference type="ARBA" id="ARBA00023012"/>
    </source>
</evidence>
<dbReference type="Pfam" id="PF00989">
    <property type="entry name" value="PAS"/>
    <property type="match status" value="1"/>
</dbReference>
<organism evidence="10 11">
    <name type="scientific">Methanobacterium bryantii</name>
    <dbReference type="NCBI Taxonomy" id="2161"/>
    <lineage>
        <taxon>Archaea</taxon>
        <taxon>Methanobacteriati</taxon>
        <taxon>Methanobacteriota</taxon>
        <taxon>Methanomada group</taxon>
        <taxon>Methanobacteria</taxon>
        <taxon>Methanobacteriales</taxon>
        <taxon>Methanobacteriaceae</taxon>
        <taxon>Methanobacterium</taxon>
    </lineage>
</organism>
<protein>
    <recommendedName>
        <fullName evidence="12">Histidine kinase</fullName>
    </recommendedName>
</protein>
<dbReference type="SMART" id="SM00091">
    <property type="entry name" value="PAS"/>
    <property type="match status" value="3"/>
</dbReference>
<evidence type="ECO:0008006" key="12">
    <source>
        <dbReference type="Google" id="ProtNLM"/>
    </source>
</evidence>
<dbReference type="GO" id="GO:0006355">
    <property type="term" value="P:regulation of DNA-templated transcription"/>
    <property type="evidence" value="ECO:0007669"/>
    <property type="project" value="InterPro"/>
</dbReference>
<keyword evidence="5" id="KW-0067">ATP-binding</keyword>
<dbReference type="InterPro" id="IPR013655">
    <property type="entry name" value="PAS_fold_3"/>
</dbReference>
<evidence type="ECO:0000259" key="7">
    <source>
        <dbReference type="PROSITE" id="PS50109"/>
    </source>
</evidence>
<dbReference type="SUPFAM" id="SSF55874">
    <property type="entry name" value="ATPase domain of HSP90 chaperone/DNA topoisomerase II/histidine kinase"/>
    <property type="match status" value="1"/>
</dbReference>
<keyword evidence="4" id="KW-0418">Kinase</keyword>
<feature type="domain" description="Histidine kinase" evidence="7">
    <location>
        <begin position="426"/>
        <end position="615"/>
    </location>
</feature>
<dbReference type="SUPFAM" id="SSF55785">
    <property type="entry name" value="PYP-like sensor domain (PAS domain)"/>
    <property type="match status" value="3"/>
</dbReference>
<dbReference type="GO" id="GO:0005524">
    <property type="term" value="F:ATP binding"/>
    <property type="evidence" value="ECO:0007669"/>
    <property type="project" value="UniProtKB-KW"/>
</dbReference>
<dbReference type="InterPro" id="IPR011495">
    <property type="entry name" value="Sig_transdc_His_kin_sub2_dim/P"/>
</dbReference>
<dbReference type="NCBIfam" id="TIGR00229">
    <property type="entry name" value="sensory_box"/>
    <property type="match status" value="2"/>
</dbReference>
<evidence type="ECO:0000256" key="4">
    <source>
        <dbReference type="ARBA" id="ARBA00022777"/>
    </source>
</evidence>
<dbReference type="Pfam" id="PF13188">
    <property type="entry name" value="PAS_8"/>
    <property type="match status" value="1"/>
</dbReference>
<dbReference type="RefSeq" id="WP_069585045.1">
    <property type="nucleotide sequence ID" value="NZ_LMVM01000012.1"/>
</dbReference>
<dbReference type="PANTHER" id="PTHR43065">
    <property type="entry name" value="SENSOR HISTIDINE KINASE"/>
    <property type="match status" value="1"/>
</dbReference>
<dbReference type="EMBL" id="LMVM01000012">
    <property type="protein sequence ID" value="PAV05187.1"/>
    <property type="molecule type" value="Genomic_DNA"/>
</dbReference>
<dbReference type="InterPro" id="IPR036890">
    <property type="entry name" value="HATPase_C_sf"/>
</dbReference>
<dbReference type="PROSITE" id="PS50109">
    <property type="entry name" value="HIS_KIN"/>
    <property type="match status" value="1"/>
</dbReference>
<dbReference type="SMART" id="SM00086">
    <property type="entry name" value="PAC"/>
    <property type="match status" value="2"/>
</dbReference>
<keyword evidence="11" id="KW-1185">Reference proteome</keyword>
<dbReference type="InterPro" id="IPR000014">
    <property type="entry name" value="PAS"/>
</dbReference>
<comment type="caution">
    <text evidence="10">The sequence shown here is derived from an EMBL/GenBank/DDBJ whole genome shotgun (WGS) entry which is preliminary data.</text>
</comment>
<dbReference type="GO" id="GO:0016301">
    <property type="term" value="F:kinase activity"/>
    <property type="evidence" value="ECO:0007669"/>
    <property type="project" value="UniProtKB-KW"/>
</dbReference>
<dbReference type="Pfam" id="PF02518">
    <property type="entry name" value="HATPase_c"/>
    <property type="match status" value="1"/>
</dbReference>
<evidence type="ECO:0000313" key="11">
    <source>
        <dbReference type="Proteomes" id="UP000217784"/>
    </source>
</evidence>
<gene>
    <name evidence="10" type="ORF">ASJ80_12945</name>
</gene>
<sequence>MNDEDLFKKQQGKFKIHSTTGKIEENSNLKEELRLKTSILDMHVDPIFLHDIKGNCLYLNETACKFLGYTKDKLMKTNLYDLNFPEFSKLNLQSEELVKQELRFQSTHFKKDKSIIPVEIHSKLIEIKSEKLILSTARDITELKKTEKNLRWNINLIRSVAENSPLAFYVVDNKTDSVLYLNHNFCKLWGLKDLEKEIEEGKLKNKEVISKILHLAEDKEYFMETCAPLHHEENRSTLEDEISLTDGRIIRRFSKQIRDKEDLYFGRLFICEDISERKKIENSIKNREEHLSLITDNMLDLMFQVNSEGIFEYVSPSIKDLLGYESEDIIGKRDYEFIGMTHPDDFEILIDTIQLVIQTLKPNRTQHRLKHADGHYIWVETVGNPLSNNKGEFSGAVYITRDITELKKVETQLKSSLEEKEVLLREIHHRVKNNMQIISSLLNLQSRYLNDEKTVNVLNESRNRVRSMAMVHEELYRSRDLSKIDFADYIQRLLSGLFNSYGIDKNFIKPEINVEDVLLNIDIAVPCGLIINELVSNSLKHAFVQGQKGKISIKFHPQDEKYVLKVADDGIGFPENIDFNNTKTLGLQLVTTLVKQLAGSINIYKDTGTLFKIVF</sequence>
<keyword evidence="1" id="KW-0597">Phosphoprotein</keyword>
<dbReference type="InterPro" id="IPR000700">
    <property type="entry name" value="PAS-assoc_C"/>
</dbReference>
<dbReference type="Pfam" id="PF08447">
    <property type="entry name" value="PAS_3"/>
    <property type="match status" value="1"/>
</dbReference>
<dbReference type="PROSITE" id="PS50112">
    <property type="entry name" value="PAS"/>
    <property type="match status" value="2"/>
</dbReference>
<dbReference type="PANTHER" id="PTHR43065:SF23">
    <property type="entry name" value="SENSOR HISTIDINE KINASE PDTAS"/>
    <property type="match status" value="1"/>
</dbReference>
<dbReference type="Proteomes" id="UP000217784">
    <property type="component" value="Unassembled WGS sequence"/>
</dbReference>
<dbReference type="PROSITE" id="PS50113">
    <property type="entry name" value="PAC"/>
    <property type="match status" value="1"/>
</dbReference>
<dbReference type="AlphaFoldDB" id="A0A2A2H712"/>
<dbReference type="GO" id="GO:0000160">
    <property type="term" value="P:phosphorelay signal transduction system"/>
    <property type="evidence" value="ECO:0007669"/>
    <property type="project" value="UniProtKB-KW"/>
</dbReference>
<evidence type="ECO:0000259" key="8">
    <source>
        <dbReference type="PROSITE" id="PS50112"/>
    </source>
</evidence>